<evidence type="ECO:0000313" key="2">
    <source>
        <dbReference type="EMBL" id="GBN48088.1"/>
    </source>
</evidence>
<evidence type="ECO:0000313" key="3">
    <source>
        <dbReference type="Proteomes" id="UP000499080"/>
    </source>
</evidence>
<proteinExistence type="predicted"/>
<name>A0A4Y2P822_ARAVE</name>
<protein>
    <submittedName>
        <fullName evidence="2">Uncharacterized protein</fullName>
    </submittedName>
</protein>
<comment type="caution">
    <text evidence="2">The sequence shown here is derived from an EMBL/GenBank/DDBJ whole genome shotgun (WGS) entry which is preliminary data.</text>
</comment>
<keyword evidence="3" id="KW-1185">Reference proteome</keyword>
<feature type="region of interest" description="Disordered" evidence="1">
    <location>
        <begin position="73"/>
        <end position="98"/>
    </location>
</feature>
<dbReference type="EMBL" id="BGPR01010806">
    <property type="protein sequence ID" value="GBN48088.1"/>
    <property type="molecule type" value="Genomic_DNA"/>
</dbReference>
<organism evidence="2 3">
    <name type="scientific">Araneus ventricosus</name>
    <name type="common">Orbweaver spider</name>
    <name type="synonym">Epeira ventricosa</name>
    <dbReference type="NCBI Taxonomy" id="182803"/>
    <lineage>
        <taxon>Eukaryota</taxon>
        <taxon>Metazoa</taxon>
        <taxon>Ecdysozoa</taxon>
        <taxon>Arthropoda</taxon>
        <taxon>Chelicerata</taxon>
        <taxon>Arachnida</taxon>
        <taxon>Araneae</taxon>
        <taxon>Araneomorphae</taxon>
        <taxon>Entelegynae</taxon>
        <taxon>Araneoidea</taxon>
        <taxon>Araneidae</taxon>
        <taxon>Araneus</taxon>
    </lineage>
</organism>
<feature type="compositionally biased region" description="Low complexity" evidence="1">
    <location>
        <begin position="81"/>
        <end position="98"/>
    </location>
</feature>
<evidence type="ECO:0000256" key="1">
    <source>
        <dbReference type="SAM" id="MobiDB-lite"/>
    </source>
</evidence>
<dbReference type="Proteomes" id="UP000499080">
    <property type="component" value="Unassembled WGS sequence"/>
</dbReference>
<reference evidence="2 3" key="1">
    <citation type="journal article" date="2019" name="Sci. Rep.">
        <title>Orb-weaving spider Araneus ventricosus genome elucidates the spidroin gene catalogue.</title>
        <authorList>
            <person name="Kono N."/>
            <person name="Nakamura H."/>
            <person name="Ohtoshi R."/>
            <person name="Moran D.A.P."/>
            <person name="Shinohara A."/>
            <person name="Yoshida Y."/>
            <person name="Fujiwara M."/>
            <person name="Mori M."/>
            <person name="Tomita M."/>
            <person name="Arakawa K."/>
        </authorList>
    </citation>
    <scope>NUCLEOTIDE SEQUENCE [LARGE SCALE GENOMIC DNA]</scope>
</reference>
<gene>
    <name evidence="2" type="ORF">AVEN_137034_1</name>
</gene>
<dbReference type="AlphaFoldDB" id="A0A4Y2P822"/>
<accession>A0A4Y2P822</accession>
<sequence>MTVTPAVDAKVLVVHASSKNEDVRDCPPCKAKSLQTVAQLTAQYTNRSKRKCFRTHSSADTVRYGTVQQKSHSCASVDQASSSTTPTMGPGTSRLDYG</sequence>